<dbReference type="Proteomes" id="UP000078397">
    <property type="component" value="Unassembled WGS sequence"/>
</dbReference>
<evidence type="ECO:0000256" key="1">
    <source>
        <dbReference type="SAM" id="SignalP"/>
    </source>
</evidence>
<accession>A0A179G8C3</accession>
<reference evidence="2 3" key="1">
    <citation type="journal article" date="2016" name="PLoS Pathog.">
        <title>Biosynthesis of antibiotic leucinostatins in bio-control fungus Purpureocillium lilacinum and their inhibition on phytophthora revealed by genome mining.</title>
        <authorList>
            <person name="Wang G."/>
            <person name="Liu Z."/>
            <person name="Lin R."/>
            <person name="Li E."/>
            <person name="Mao Z."/>
            <person name="Ling J."/>
            <person name="Yang Y."/>
            <person name="Yin W.B."/>
            <person name="Xie B."/>
        </authorList>
    </citation>
    <scope>NUCLEOTIDE SEQUENCE [LARGE SCALE GENOMIC DNA]</scope>
    <source>
        <strain evidence="2">170</strain>
    </source>
</reference>
<dbReference type="AlphaFoldDB" id="A0A179G8C3"/>
<feature type="chain" id="PRO_5008102457" description="Secreted protein" evidence="1">
    <location>
        <begin position="26"/>
        <end position="148"/>
    </location>
</feature>
<dbReference type="GeneID" id="28857152"/>
<comment type="caution">
    <text evidence="2">The sequence shown here is derived from an EMBL/GenBank/DDBJ whole genome shotgun (WGS) entry which is preliminary data.</text>
</comment>
<evidence type="ECO:0000313" key="3">
    <source>
        <dbReference type="Proteomes" id="UP000078397"/>
    </source>
</evidence>
<dbReference type="RefSeq" id="XP_018150137.1">
    <property type="nucleotide sequence ID" value="XM_018293158.1"/>
</dbReference>
<feature type="signal peptide" evidence="1">
    <location>
        <begin position="1"/>
        <end position="25"/>
    </location>
</feature>
<evidence type="ECO:0008006" key="4">
    <source>
        <dbReference type="Google" id="ProtNLM"/>
    </source>
</evidence>
<organism evidence="2 3">
    <name type="scientific">Pochonia chlamydosporia 170</name>
    <dbReference type="NCBI Taxonomy" id="1380566"/>
    <lineage>
        <taxon>Eukaryota</taxon>
        <taxon>Fungi</taxon>
        <taxon>Dikarya</taxon>
        <taxon>Ascomycota</taxon>
        <taxon>Pezizomycotina</taxon>
        <taxon>Sordariomycetes</taxon>
        <taxon>Hypocreomycetidae</taxon>
        <taxon>Hypocreales</taxon>
        <taxon>Clavicipitaceae</taxon>
        <taxon>Pochonia</taxon>
    </lineage>
</organism>
<dbReference type="KEGG" id="pchm:VFPPC_15405"/>
<keyword evidence="1" id="KW-0732">Signal</keyword>
<keyword evidence="3" id="KW-1185">Reference proteome</keyword>
<sequence>MPSFTRYSIAPYMILISLTMRLSQASSISYEARCICKVPNPGCTRGSLAIKANYCIVKNGVLSFPVQAVGSQACQLQPRSVQVARICTTLPVSQGFLQSKFCFQGRAGHARASTIAGTVRPRKGTGEQAINLCLLRIGQQDPGLAFVC</sequence>
<evidence type="ECO:0000313" key="2">
    <source>
        <dbReference type="EMBL" id="OAQ74054.1"/>
    </source>
</evidence>
<dbReference type="EMBL" id="LSBJ02000001">
    <property type="protein sequence ID" value="OAQ74054.1"/>
    <property type="molecule type" value="Genomic_DNA"/>
</dbReference>
<gene>
    <name evidence="2" type="ORF">VFPPC_15405</name>
</gene>
<name>A0A179G8C3_METCM</name>
<proteinExistence type="predicted"/>
<protein>
    <recommendedName>
        <fullName evidence="4">Secreted protein</fullName>
    </recommendedName>
</protein>